<evidence type="ECO:0000256" key="6">
    <source>
        <dbReference type="SAM" id="Phobius"/>
    </source>
</evidence>
<dbReference type="GeneID" id="110985110"/>
<dbReference type="InterPro" id="IPR050930">
    <property type="entry name" value="MFS_Vesicular_Transporter"/>
</dbReference>
<dbReference type="PROSITE" id="PS50850">
    <property type="entry name" value="MFS"/>
    <property type="match status" value="1"/>
</dbReference>
<feature type="domain" description="Major facilitator superfamily (MFS) profile" evidence="7">
    <location>
        <begin position="42"/>
        <end position="483"/>
    </location>
</feature>
<feature type="transmembrane region" description="Helical" evidence="6">
    <location>
        <begin position="258"/>
        <end position="278"/>
    </location>
</feature>
<gene>
    <name evidence="9 10 11" type="primary">LOC110985110</name>
</gene>
<protein>
    <submittedName>
        <fullName evidence="9 10">Synaptic vesicular amine transporter-like</fullName>
    </submittedName>
</protein>
<dbReference type="Gene3D" id="1.20.1250.20">
    <property type="entry name" value="MFS general substrate transporter like domains"/>
    <property type="match status" value="2"/>
</dbReference>
<dbReference type="SUPFAM" id="SSF103473">
    <property type="entry name" value="MFS general substrate transporter"/>
    <property type="match status" value="1"/>
</dbReference>
<dbReference type="InterPro" id="IPR020846">
    <property type="entry name" value="MFS_dom"/>
</dbReference>
<evidence type="ECO:0000256" key="5">
    <source>
        <dbReference type="ARBA" id="ARBA00023136"/>
    </source>
</evidence>
<evidence type="ECO:0000313" key="11">
    <source>
        <dbReference type="RefSeq" id="XP_022101577.1"/>
    </source>
</evidence>
<dbReference type="GO" id="GO:0005335">
    <property type="term" value="F:serotonin:sodium:chloride symporter activity"/>
    <property type="evidence" value="ECO:0007669"/>
    <property type="project" value="TreeGrafter"/>
</dbReference>
<evidence type="ECO:0000256" key="2">
    <source>
        <dbReference type="ARBA" id="ARBA00022448"/>
    </source>
</evidence>
<evidence type="ECO:0000256" key="3">
    <source>
        <dbReference type="ARBA" id="ARBA00022692"/>
    </source>
</evidence>
<feature type="transmembrane region" description="Helical" evidence="6">
    <location>
        <begin position="392"/>
        <end position="413"/>
    </location>
</feature>
<dbReference type="CDD" id="cd17384">
    <property type="entry name" value="MFS_SLC18A1_2_VAT1_2"/>
    <property type="match status" value="1"/>
</dbReference>
<dbReference type="OMA" id="IVAPLWG"/>
<evidence type="ECO:0000256" key="1">
    <source>
        <dbReference type="ARBA" id="ARBA00004141"/>
    </source>
</evidence>
<dbReference type="InterPro" id="IPR011701">
    <property type="entry name" value="MFS"/>
</dbReference>
<keyword evidence="2" id="KW-0813">Transport</keyword>
<dbReference type="FunFam" id="1.20.1250.20:FF:000145">
    <property type="entry name" value="Chromaffin granule amine transporter"/>
    <property type="match status" value="1"/>
</dbReference>
<evidence type="ECO:0000259" key="7">
    <source>
        <dbReference type="PROSITE" id="PS50850"/>
    </source>
</evidence>
<dbReference type="GO" id="GO:0015842">
    <property type="term" value="P:aminergic neurotransmitter loading into synaptic vesicle"/>
    <property type="evidence" value="ECO:0007669"/>
    <property type="project" value="TreeGrafter"/>
</dbReference>
<organism evidence="8 11">
    <name type="scientific">Acanthaster planci</name>
    <name type="common">Crown-of-thorns starfish</name>
    <dbReference type="NCBI Taxonomy" id="133434"/>
    <lineage>
        <taxon>Eukaryota</taxon>
        <taxon>Metazoa</taxon>
        <taxon>Echinodermata</taxon>
        <taxon>Eleutherozoa</taxon>
        <taxon>Asterozoa</taxon>
        <taxon>Asteroidea</taxon>
        <taxon>Valvatacea</taxon>
        <taxon>Valvatida</taxon>
        <taxon>Acanthasteridae</taxon>
        <taxon>Acanthaster</taxon>
    </lineage>
</organism>
<dbReference type="AlphaFoldDB" id="A0A8B7Z9E5"/>
<name>A0A8B7Z9E5_ACAPL</name>
<dbReference type="RefSeq" id="XP_022101577.1">
    <property type="nucleotide sequence ID" value="XM_022245885.1"/>
</dbReference>
<dbReference type="GO" id="GO:0043195">
    <property type="term" value="C:terminal bouton"/>
    <property type="evidence" value="ECO:0007669"/>
    <property type="project" value="TreeGrafter"/>
</dbReference>
<feature type="transmembrane region" description="Helical" evidence="6">
    <location>
        <begin position="41"/>
        <end position="64"/>
    </location>
</feature>
<dbReference type="OrthoDB" id="5086884at2759"/>
<feature type="transmembrane region" description="Helical" evidence="6">
    <location>
        <begin position="366"/>
        <end position="386"/>
    </location>
</feature>
<feature type="transmembrane region" description="Helical" evidence="6">
    <location>
        <begin position="299"/>
        <end position="318"/>
    </location>
</feature>
<accession>A0A8B7Z9E5</accession>
<dbReference type="RefSeq" id="XP_022101576.1">
    <property type="nucleotide sequence ID" value="XM_022245884.1"/>
</dbReference>
<keyword evidence="3 6" id="KW-0812">Transmembrane</keyword>
<keyword evidence="4 6" id="KW-1133">Transmembrane helix</keyword>
<proteinExistence type="predicted"/>
<keyword evidence="8" id="KW-1185">Reference proteome</keyword>
<dbReference type="PANTHER" id="PTHR23506">
    <property type="entry name" value="GH10249P"/>
    <property type="match status" value="1"/>
</dbReference>
<dbReference type="Proteomes" id="UP000694845">
    <property type="component" value="Unplaced"/>
</dbReference>
<dbReference type="RefSeq" id="XP_022101575.1">
    <property type="nucleotide sequence ID" value="XM_022245883.1"/>
</dbReference>
<keyword evidence="5 6" id="KW-0472">Membrane</keyword>
<reference evidence="9 10" key="1">
    <citation type="submission" date="2025-04" db="UniProtKB">
        <authorList>
            <consortium name="RefSeq"/>
        </authorList>
    </citation>
    <scope>IDENTIFICATION</scope>
</reference>
<comment type="subcellular location">
    <subcellularLocation>
        <location evidence="1">Membrane</location>
        <topology evidence="1">Multi-pass membrane protein</topology>
    </subcellularLocation>
</comment>
<evidence type="ECO:0000313" key="9">
    <source>
        <dbReference type="RefSeq" id="XP_022101575.1"/>
    </source>
</evidence>
<dbReference type="PANTHER" id="PTHR23506:SF23">
    <property type="entry name" value="GH10249P"/>
    <property type="match status" value="1"/>
</dbReference>
<feature type="transmembrane region" description="Helical" evidence="6">
    <location>
        <begin position="459"/>
        <end position="478"/>
    </location>
</feature>
<evidence type="ECO:0000256" key="4">
    <source>
        <dbReference type="ARBA" id="ARBA00022989"/>
    </source>
</evidence>
<feature type="transmembrane region" description="Helical" evidence="6">
    <location>
        <begin position="163"/>
        <end position="183"/>
    </location>
</feature>
<dbReference type="InterPro" id="IPR036259">
    <property type="entry name" value="MFS_trans_sf"/>
</dbReference>
<feature type="transmembrane region" description="Helical" evidence="6">
    <location>
        <begin position="338"/>
        <end position="359"/>
    </location>
</feature>
<feature type="transmembrane region" description="Helical" evidence="6">
    <location>
        <begin position="226"/>
        <end position="246"/>
    </location>
</feature>
<dbReference type="KEGG" id="aplc:110985110"/>
<dbReference type="Pfam" id="PF07690">
    <property type="entry name" value="MFS_1"/>
    <property type="match status" value="1"/>
</dbReference>
<evidence type="ECO:0000313" key="8">
    <source>
        <dbReference type="Proteomes" id="UP000694845"/>
    </source>
</evidence>
<feature type="transmembrane region" description="Helical" evidence="6">
    <location>
        <begin position="425"/>
        <end position="447"/>
    </location>
</feature>
<sequence length="519" mass="56835">MDLEKQAPVSMYDKFWTSVHYWWRDFSVLNCIRNLRQSRRLVLFIVFVALLLDNILMTVVVPILPNYLFEQEHPEFANGRLFSASNRSNNCSELFTVPASSAADPSWLGCNVSGGSPTRSPAEQQKYSLVLRHENLKVSILFASKAIVQLCVNPIVGPLTNRVGYSIPMFTGFVIMFASTLVFAFGQSYWLLIIARMIQGVGSSCSSVAGMGMLAHRYPGYEERGAAMGIALAGLAFGVLIGPPFGGVMYQFVGKESAFLVLAALALADGLLQLLVLNPSMNKETEMEGTSLLTLLRDPYIVIAAGAITFGNMGIALLEPSLPLWMLDHMNNPSNWEIGAIFIPASISYLISTNIFGLLGHRIGRWLSSLLGMVLAGLAMLMIPFAKAIGHLVVPNFALGFAIGMVDATMMPIMGHLVDIRHVSVYGSIYAIADVAFCIGFAVGPSLSAAVVQAVGFSWLLRIVAILSILYAPLCYVLKDPPRKEDKMGILMEERVPVSYTTHKQTDYQTMDEDIHSRE</sequence>
<evidence type="ECO:0000313" key="10">
    <source>
        <dbReference type="RefSeq" id="XP_022101576.1"/>
    </source>
</evidence>
<dbReference type="GO" id="GO:0030672">
    <property type="term" value="C:synaptic vesicle membrane"/>
    <property type="evidence" value="ECO:0007669"/>
    <property type="project" value="TreeGrafter"/>
</dbReference>